<keyword evidence="1" id="KW-0812">Transmembrane</keyword>
<comment type="caution">
    <text evidence="2">The sequence shown here is derived from an EMBL/GenBank/DDBJ whole genome shotgun (WGS) entry which is preliminary data.</text>
</comment>
<evidence type="ECO:0000313" key="2">
    <source>
        <dbReference type="EMBL" id="ESK91086.1"/>
    </source>
</evidence>
<gene>
    <name evidence="2" type="ORF">Moror_9607</name>
</gene>
<protein>
    <recommendedName>
        <fullName evidence="4">Serpentine receptor class gamma</fullName>
    </recommendedName>
</protein>
<proteinExistence type="predicted"/>
<feature type="transmembrane region" description="Helical" evidence="1">
    <location>
        <begin position="181"/>
        <end position="200"/>
    </location>
</feature>
<organism evidence="2 3">
    <name type="scientific">Moniliophthora roreri (strain MCA 2997)</name>
    <name type="common">Cocoa frosty pod rot fungus</name>
    <name type="synonym">Crinipellis roreri</name>
    <dbReference type="NCBI Taxonomy" id="1381753"/>
    <lineage>
        <taxon>Eukaryota</taxon>
        <taxon>Fungi</taxon>
        <taxon>Dikarya</taxon>
        <taxon>Basidiomycota</taxon>
        <taxon>Agaricomycotina</taxon>
        <taxon>Agaricomycetes</taxon>
        <taxon>Agaricomycetidae</taxon>
        <taxon>Agaricales</taxon>
        <taxon>Marasmiineae</taxon>
        <taxon>Marasmiaceae</taxon>
        <taxon>Moniliophthora</taxon>
    </lineage>
</organism>
<keyword evidence="3" id="KW-1185">Reference proteome</keyword>
<name>V2XE21_MONRO</name>
<keyword evidence="1" id="KW-1133">Transmembrane helix</keyword>
<sequence length="393" mass="43867">MLSVIPAQHSTPFHLVSAAASRCLQLPNDPLLASFQGVHVDTKNKSKCSEGTTLTPIANCPPTNIEMSSAYEETLAPYLTLQNVLVKPAAKFIVSFFLYGLYTPIFGMCLHILLQRHNRPNRHLYLGGTISLFFLITSLNIIDTYGNFRQAAIYFEAATTKEHDPALAYLRGNKFKTIWKALTQVFGIMTSIISNSMLMHRCYVIWGCRRRFAVPMIIVLITVSLIGILQGIMITIGISNTEDPTKQALFQAGPKLNLVFRIANTLFNLSLTCLTAGRIWYIARQLENQKKYCPIIAIILESGLIYPTVQIIDLIFSYIISPARYGGMPFDFFEVVYHACGIAPTLITVRTAAGRSVENVPGPIFSTIRFTSHTVTDMDEVRVDLRGSDENEK</sequence>
<reference evidence="2 3" key="1">
    <citation type="journal article" date="2014" name="BMC Genomics">
        <title>Genome and secretome analysis of the hemibiotrophic fungal pathogen, Moniliophthora roreri, which causes frosty pod rot disease of cacao: mechanisms of the biotrophic and necrotrophic phases.</title>
        <authorList>
            <person name="Meinhardt L.W."/>
            <person name="Costa G.G.L."/>
            <person name="Thomazella D.P.T."/>
            <person name="Teixeira P.J.P.L."/>
            <person name="Carazzolle M.F."/>
            <person name="Schuster S.C."/>
            <person name="Carlson J.E."/>
            <person name="Guiltinan M.J."/>
            <person name="Mieczkowski P."/>
            <person name="Farmer A."/>
            <person name="Ramaraj T."/>
            <person name="Crozier J."/>
            <person name="Davis R.E."/>
            <person name="Shao J."/>
            <person name="Melnick R.L."/>
            <person name="Pereira G.A.G."/>
            <person name="Bailey B.A."/>
        </authorList>
    </citation>
    <scope>NUCLEOTIDE SEQUENCE [LARGE SCALE GENOMIC DNA]</scope>
    <source>
        <strain evidence="2 3">MCA 2997</strain>
    </source>
</reference>
<evidence type="ECO:0000256" key="1">
    <source>
        <dbReference type="SAM" id="Phobius"/>
    </source>
</evidence>
<dbReference type="Proteomes" id="UP000017559">
    <property type="component" value="Unassembled WGS sequence"/>
</dbReference>
<accession>V2XE21</accession>
<feature type="transmembrane region" description="Helical" evidence="1">
    <location>
        <begin position="124"/>
        <end position="142"/>
    </location>
</feature>
<dbReference type="AlphaFoldDB" id="V2XE21"/>
<dbReference type="EMBL" id="AWSO01000382">
    <property type="protein sequence ID" value="ESK91086.1"/>
    <property type="molecule type" value="Genomic_DNA"/>
</dbReference>
<dbReference type="KEGG" id="mrr:Moror_9607"/>
<keyword evidence="1" id="KW-0472">Membrane</keyword>
<feature type="transmembrane region" description="Helical" evidence="1">
    <location>
        <begin position="295"/>
        <end position="320"/>
    </location>
</feature>
<feature type="transmembrane region" description="Helical" evidence="1">
    <location>
        <begin position="92"/>
        <end position="112"/>
    </location>
</feature>
<dbReference type="HOGENOM" id="CLU_044614_2_0_1"/>
<dbReference type="STRING" id="1381753.V2XE21"/>
<evidence type="ECO:0000313" key="3">
    <source>
        <dbReference type="Proteomes" id="UP000017559"/>
    </source>
</evidence>
<evidence type="ECO:0008006" key="4">
    <source>
        <dbReference type="Google" id="ProtNLM"/>
    </source>
</evidence>
<feature type="transmembrane region" description="Helical" evidence="1">
    <location>
        <begin position="258"/>
        <end position="283"/>
    </location>
</feature>
<feature type="transmembrane region" description="Helical" evidence="1">
    <location>
        <begin position="212"/>
        <end position="238"/>
    </location>
</feature>